<dbReference type="Proteomes" id="UP001054857">
    <property type="component" value="Unassembled WGS sequence"/>
</dbReference>
<comment type="caution">
    <text evidence="1">The sequence shown here is derived from an EMBL/GenBank/DDBJ whole genome shotgun (WGS) entry which is preliminary data.</text>
</comment>
<accession>A0AAD3DTN0</accession>
<evidence type="ECO:0000313" key="2">
    <source>
        <dbReference type="Proteomes" id="UP001054857"/>
    </source>
</evidence>
<dbReference type="AlphaFoldDB" id="A0AAD3DTN0"/>
<sequence length="488" mass="50597">MAAGAAGVEGGGGAAGVVDLRVAELSSPVMVEAVAGVRRQAGHEGWVGLQRAIMHVPTLHGLLNSLGIFRPKLAMSGDVARLSLDAGDITADPRVACVAVQARNSPAILTSPNEVDDLIPLLLAQDRSAAFRDILSQINAAANTGITPTFIPGLLSSYGPSGDASGPANITGGLGPGLGPVMGGFTVGSNGSVSMSGCAFGGAQIVSSPALLLASKPGIRILLFVAANDVTQLAVNLVLLMARPGRDVVHLVTVVHNSLVTTTGQALVLKYLKQISNAMIEAHAEVLVKGMCGLLEMMESAVERLSPGLVVLASSALTMSNLNTASVMGSVTLSVLKRLSLPVAVVTSNSRNLVLTQRRTALRCMAVVEATSRPALNFLCTSCMEPMRGDRLVLAGHHPTRQMTSQQQQTQRRLIDNFADIASSHRFHSASRLQLDGSLDRALSAAADEEGIHLVGMQLPLGSKGVPGHVLGLIRSCKGAVLVYRDPL</sequence>
<name>A0AAD3DTN0_9CHLO</name>
<protein>
    <submittedName>
        <fullName evidence="1">Uncharacterized protein</fullName>
    </submittedName>
</protein>
<gene>
    <name evidence="1" type="ORF">Agub_g8007</name>
</gene>
<evidence type="ECO:0000313" key="1">
    <source>
        <dbReference type="EMBL" id="GFR46433.1"/>
    </source>
</evidence>
<dbReference type="SUPFAM" id="SSF52402">
    <property type="entry name" value="Adenine nucleotide alpha hydrolases-like"/>
    <property type="match status" value="1"/>
</dbReference>
<reference evidence="1 2" key="1">
    <citation type="journal article" date="2021" name="Sci. Rep.">
        <title>Genome sequencing of the multicellular alga Astrephomene provides insights into convergent evolution of germ-soma differentiation.</title>
        <authorList>
            <person name="Yamashita S."/>
            <person name="Yamamoto K."/>
            <person name="Matsuzaki R."/>
            <person name="Suzuki S."/>
            <person name="Yamaguchi H."/>
            <person name="Hirooka S."/>
            <person name="Minakuchi Y."/>
            <person name="Miyagishima S."/>
            <person name="Kawachi M."/>
            <person name="Toyoda A."/>
            <person name="Nozaki H."/>
        </authorList>
    </citation>
    <scope>NUCLEOTIDE SEQUENCE [LARGE SCALE GENOMIC DNA]</scope>
    <source>
        <strain evidence="1 2">NIES-4017</strain>
    </source>
</reference>
<proteinExistence type="predicted"/>
<keyword evidence="2" id="KW-1185">Reference proteome</keyword>
<dbReference type="EMBL" id="BMAR01000014">
    <property type="protein sequence ID" value="GFR46433.1"/>
    <property type="molecule type" value="Genomic_DNA"/>
</dbReference>
<organism evidence="1 2">
    <name type="scientific">Astrephomene gubernaculifera</name>
    <dbReference type="NCBI Taxonomy" id="47775"/>
    <lineage>
        <taxon>Eukaryota</taxon>
        <taxon>Viridiplantae</taxon>
        <taxon>Chlorophyta</taxon>
        <taxon>core chlorophytes</taxon>
        <taxon>Chlorophyceae</taxon>
        <taxon>CS clade</taxon>
        <taxon>Chlamydomonadales</taxon>
        <taxon>Astrephomenaceae</taxon>
        <taxon>Astrephomene</taxon>
    </lineage>
</organism>